<dbReference type="Gene3D" id="1.20.58.1000">
    <property type="entry name" value="Metal-sensitive repressor, helix protomer"/>
    <property type="match status" value="1"/>
</dbReference>
<dbReference type="Pfam" id="PF02583">
    <property type="entry name" value="Trns_repr_metal"/>
    <property type="match status" value="1"/>
</dbReference>
<comment type="similarity">
    <text evidence="1">Belongs to the FrmR/RcnR family.</text>
</comment>
<dbReference type="GO" id="GO:0003677">
    <property type="term" value="F:DNA binding"/>
    <property type="evidence" value="ECO:0007669"/>
    <property type="project" value="InterPro"/>
</dbReference>
<dbReference type="GO" id="GO:0046872">
    <property type="term" value="F:metal ion binding"/>
    <property type="evidence" value="ECO:0007669"/>
    <property type="project" value="InterPro"/>
</dbReference>
<dbReference type="AlphaFoldDB" id="F3Z0B7"/>
<dbReference type="InterPro" id="IPR038390">
    <property type="entry name" value="Metal_Tscrpt_repr_sf"/>
</dbReference>
<keyword evidence="3" id="KW-1185">Reference proteome</keyword>
<evidence type="ECO:0000256" key="1">
    <source>
        <dbReference type="ARBA" id="ARBA00005260"/>
    </source>
</evidence>
<dbReference type="HOGENOM" id="CLU_130332_1_2_7"/>
<dbReference type="RefSeq" id="WP_014259605.1">
    <property type="nucleotide sequence ID" value="NC_016629.1"/>
</dbReference>
<dbReference type="InterPro" id="IPR003735">
    <property type="entry name" value="Metal_Tscrpt_repr"/>
</dbReference>
<dbReference type="PANTHER" id="PTHR33677">
    <property type="entry name" value="TRANSCRIPTIONAL REPRESSOR FRMR-RELATED"/>
    <property type="match status" value="1"/>
</dbReference>
<evidence type="ECO:0000313" key="3">
    <source>
        <dbReference type="Proteomes" id="UP000007844"/>
    </source>
</evidence>
<dbReference type="GO" id="GO:0045892">
    <property type="term" value="P:negative regulation of DNA-templated transcription"/>
    <property type="evidence" value="ECO:0007669"/>
    <property type="project" value="UniProtKB-ARBA"/>
</dbReference>
<proteinExistence type="inferred from homology"/>
<evidence type="ECO:0000313" key="2">
    <source>
        <dbReference type="EMBL" id="EGJ49819.1"/>
    </source>
</evidence>
<reference evidence="2 3" key="1">
    <citation type="journal article" date="2011" name="J. Bacteriol.">
        <title>Genome sequence of the mercury-methylating and pleomorphic Desulfovibrio africanus Strain Walvis Bay.</title>
        <authorList>
            <person name="Brown S.D."/>
            <person name="Wall J.D."/>
            <person name="Kucken A.M."/>
            <person name="Gilmour C.C."/>
            <person name="Podar M."/>
            <person name="Brandt C.C."/>
            <person name="Teshima H."/>
            <person name="Detter J.C."/>
            <person name="Han C.S."/>
            <person name="Land M.L."/>
            <person name="Lucas S."/>
            <person name="Han J."/>
            <person name="Pennacchio L."/>
            <person name="Nolan M."/>
            <person name="Pitluck S."/>
            <person name="Woyke T."/>
            <person name="Goodwin L."/>
            <person name="Palumbo A.V."/>
            <person name="Elias D.A."/>
        </authorList>
    </citation>
    <scope>NUCLEOTIDE SEQUENCE [LARGE SCALE GENOMIC DNA]</scope>
    <source>
        <strain evidence="2 3">Walvis Bay</strain>
    </source>
</reference>
<dbReference type="EMBL" id="CP003221">
    <property type="protein sequence ID" value="EGJ49819.1"/>
    <property type="molecule type" value="Genomic_DNA"/>
</dbReference>
<dbReference type="KEGG" id="daf:Desaf_1482"/>
<name>F3Z0B7_DESAF</name>
<protein>
    <recommendedName>
        <fullName evidence="4">Metal sensitive transcriptional repressor</fullName>
    </recommendedName>
</protein>
<evidence type="ECO:0008006" key="4">
    <source>
        <dbReference type="Google" id="ProtNLM"/>
    </source>
</evidence>
<dbReference type="Proteomes" id="UP000007844">
    <property type="component" value="Chromosome"/>
</dbReference>
<dbReference type="CDD" id="cd10148">
    <property type="entry name" value="CsoR-like_DUF156"/>
    <property type="match status" value="1"/>
</dbReference>
<dbReference type="STRING" id="690850.Desaf_1482"/>
<organism evidence="2 3">
    <name type="scientific">Desulfocurvibacter africanus subsp. africanus str. Walvis Bay</name>
    <dbReference type="NCBI Taxonomy" id="690850"/>
    <lineage>
        <taxon>Bacteria</taxon>
        <taxon>Pseudomonadati</taxon>
        <taxon>Thermodesulfobacteriota</taxon>
        <taxon>Desulfovibrionia</taxon>
        <taxon>Desulfovibrionales</taxon>
        <taxon>Desulfovibrionaceae</taxon>
        <taxon>Desulfocurvibacter</taxon>
    </lineage>
</organism>
<dbReference type="PANTHER" id="PTHR33677:SF5">
    <property type="entry name" value="TRANSCRIPTIONAL REPRESSOR FRMR"/>
    <property type="match status" value="1"/>
</dbReference>
<sequence length="121" mass="13406">MHVIPAMARRKVKRALRRKLLSASQEDAAPLDTIQQSVLARLRRIEGQVRGIQGMVANGTDCRDILVQVKAVRSALKAANGLILKRYLLGCHKQARENPTSNDAVAKLDESMRLLSSYLDS</sequence>
<accession>F3Z0B7</accession>
<dbReference type="eggNOG" id="COG1937">
    <property type="taxonomic scope" value="Bacteria"/>
</dbReference>
<gene>
    <name evidence="2" type="ORF">Desaf_1482</name>
</gene>